<dbReference type="Gene3D" id="3.30.70.260">
    <property type="match status" value="1"/>
</dbReference>
<organism evidence="3 4">
    <name type="scientific">Celerinatantimonas diazotrophica</name>
    <dbReference type="NCBI Taxonomy" id="412034"/>
    <lineage>
        <taxon>Bacteria</taxon>
        <taxon>Pseudomonadati</taxon>
        <taxon>Pseudomonadota</taxon>
        <taxon>Gammaproteobacteria</taxon>
        <taxon>Celerinatantimonadaceae</taxon>
        <taxon>Celerinatantimonas</taxon>
    </lineage>
</organism>
<accession>A0A4R1K416</accession>
<sequence>MNTKFDEYLEFPCAFTFKVMGVATDTLESEILEVVQRLAPGNYSPSSRLSTKGNYRSLTLSIRVTSKEHIEQLYQQLGAIDDVRHVL</sequence>
<reference evidence="3 4" key="1">
    <citation type="submission" date="2019-03" db="EMBL/GenBank/DDBJ databases">
        <title>Genomic Encyclopedia of Type Strains, Phase IV (KMG-IV): sequencing the most valuable type-strain genomes for metagenomic binning, comparative biology and taxonomic classification.</title>
        <authorList>
            <person name="Goeker M."/>
        </authorList>
    </citation>
    <scope>NUCLEOTIDE SEQUENCE [LARGE SCALE GENOMIC DNA]</scope>
    <source>
        <strain evidence="3 4">DSM 18577</strain>
    </source>
</reference>
<comment type="similarity">
    <text evidence="1 2">Belongs to the UPF0250 family.</text>
</comment>
<dbReference type="NCBIfam" id="NF003447">
    <property type="entry name" value="PRK04998.1"/>
    <property type="match status" value="1"/>
</dbReference>
<dbReference type="GO" id="GO:0005829">
    <property type="term" value="C:cytosol"/>
    <property type="evidence" value="ECO:0007669"/>
    <property type="project" value="TreeGrafter"/>
</dbReference>
<name>A0A4R1K416_9GAMM</name>
<dbReference type="Proteomes" id="UP000295565">
    <property type="component" value="Unassembled WGS sequence"/>
</dbReference>
<comment type="caution">
    <text evidence="3">The sequence shown here is derived from an EMBL/GenBank/DDBJ whole genome shotgun (WGS) entry which is preliminary data.</text>
</comment>
<gene>
    <name evidence="3" type="ORF">EV690_0787</name>
</gene>
<dbReference type="PANTHER" id="PTHR38036:SF1">
    <property type="entry name" value="UPF0250 PROTEIN YBED"/>
    <property type="match status" value="1"/>
</dbReference>
<protein>
    <recommendedName>
        <fullName evidence="2">UPF0250 protein EV690_0787</fullName>
    </recommendedName>
</protein>
<dbReference type="InterPro" id="IPR007454">
    <property type="entry name" value="UPF0250_YbeD-like"/>
</dbReference>
<dbReference type="EMBL" id="SMGD01000011">
    <property type="protein sequence ID" value="TCK58650.1"/>
    <property type="molecule type" value="Genomic_DNA"/>
</dbReference>
<dbReference type="PANTHER" id="PTHR38036">
    <property type="entry name" value="UPF0250 PROTEIN YBED"/>
    <property type="match status" value="1"/>
</dbReference>
<dbReference type="AlphaFoldDB" id="A0A4R1K416"/>
<dbReference type="InterPro" id="IPR027471">
    <property type="entry name" value="YbeD-like_sf"/>
</dbReference>
<evidence type="ECO:0000313" key="3">
    <source>
        <dbReference type="EMBL" id="TCK58650.1"/>
    </source>
</evidence>
<evidence type="ECO:0000313" key="4">
    <source>
        <dbReference type="Proteomes" id="UP000295565"/>
    </source>
</evidence>
<evidence type="ECO:0000256" key="1">
    <source>
        <dbReference type="ARBA" id="ARBA00008460"/>
    </source>
</evidence>
<keyword evidence="4" id="KW-1185">Reference proteome</keyword>
<dbReference type="SUPFAM" id="SSF117991">
    <property type="entry name" value="YbeD/HP0495-like"/>
    <property type="match status" value="1"/>
</dbReference>
<dbReference type="Pfam" id="PF04359">
    <property type="entry name" value="DUF493"/>
    <property type="match status" value="1"/>
</dbReference>
<proteinExistence type="inferred from homology"/>
<dbReference type="HAMAP" id="MF_00659">
    <property type="entry name" value="UPF0250"/>
    <property type="match status" value="1"/>
</dbReference>
<evidence type="ECO:0000256" key="2">
    <source>
        <dbReference type="HAMAP-Rule" id="MF_00659"/>
    </source>
</evidence>